<reference evidence="3 4" key="1">
    <citation type="submission" date="2019-07" db="EMBL/GenBank/DDBJ databases">
        <title>Insights of Desulfuromonas acetexigens electromicrobiology.</title>
        <authorList>
            <person name="Katuri K."/>
            <person name="Sapireddy V."/>
            <person name="Shaw D.R."/>
            <person name="Saikaly P."/>
        </authorList>
    </citation>
    <scope>NUCLEOTIDE SEQUENCE [LARGE SCALE GENOMIC DNA]</scope>
    <source>
        <strain evidence="3 4">2873</strain>
    </source>
</reference>
<dbReference type="EMBL" id="VJVV01000026">
    <property type="protein sequence ID" value="TRO77529.1"/>
    <property type="molecule type" value="Genomic_DNA"/>
</dbReference>
<comment type="caution">
    <text evidence="3">The sequence shown here is derived from an EMBL/GenBank/DDBJ whole genome shotgun (WGS) entry which is preliminary data.</text>
</comment>
<dbReference type="Pfam" id="PF20155">
    <property type="entry name" value="TMP_3"/>
    <property type="match status" value="1"/>
</dbReference>
<proteinExistence type="predicted"/>
<sequence>MNNAGMFVEIKTKGAEAARSAVGSLRGELNQAARATDALMRSAVAMGVASAAAFGALSAKKLVDVTREFDVLNAQLITATGGTEQAAKVFEHLERFAAETPYDLAQVTDSFVKLVNYGLTPSKEALTSYGDTASALGKDLNQMIEAVADAATGEFERLKEFGIKSSSEGDRVKFTFRGITTEVGKNAEEIEGYLISLGQNNFAGAMAERMNTLDGALSNLGDAWDALFRQISDQGVGDLIEEGVRKATAGIEELTDMLASGQIEGYLAAIGGKFDGFGNDVETTLQIISRMFEEESGGWGEDVSGAVEWMSRAFAQFPENVRAAVQIATVEIASFVDKARAQAAEAFNWKEIALRAGGPMGNAIAALTDTTGLEAKLQNINQARNESIDAILAERATALASFDTQIESAERLRQKYDELKASKTTTGDPLAGFKIGGSEGGTAAGATGGGKAAKAPRETTPKISAEEREAERLQEQRARDYADLLESLMSEEEAIQASYERRMQIVLDNTAPESEARADLSAKLKEERDAELADMKAYRLAEVESIRDSLMTEEEEILASYERRREIVLANTEITEAERADLMEKLAADYTARQMAMEQERQSMVLSASASMFGEMAGLAKTFAGEQSDAYKALFAVSKAFAIADATIKVTQAIATAAASTTWPANLAAMASVAASTAGLVGTIAGTNFSGAYDQGGIIPAGSIGLVGEYGPELVKGPATVTSREETARLARSGGKAITMNNTFVLNSDAQVDQFRQSERQLESSFSRALRRADY</sequence>
<dbReference type="Proteomes" id="UP000317155">
    <property type="component" value="Unassembled WGS sequence"/>
</dbReference>
<dbReference type="InterPro" id="IPR013491">
    <property type="entry name" value="Tape_meas_N"/>
</dbReference>
<keyword evidence="4" id="KW-1185">Reference proteome</keyword>
<gene>
    <name evidence="3" type="ORF">FL622_17100</name>
</gene>
<organism evidence="3 4">
    <name type="scientific">Trichloromonas acetexigens</name>
    <dbReference type="NCBI Taxonomy" id="38815"/>
    <lineage>
        <taxon>Bacteria</taxon>
        <taxon>Pseudomonadati</taxon>
        <taxon>Thermodesulfobacteriota</taxon>
        <taxon>Desulfuromonadia</taxon>
        <taxon>Desulfuromonadales</taxon>
        <taxon>Trichloromonadaceae</taxon>
        <taxon>Trichloromonas</taxon>
    </lineage>
</organism>
<dbReference type="AlphaFoldDB" id="A0A550J2S1"/>
<feature type="compositionally biased region" description="Gly residues" evidence="1">
    <location>
        <begin position="434"/>
        <end position="451"/>
    </location>
</feature>
<evidence type="ECO:0000313" key="4">
    <source>
        <dbReference type="Proteomes" id="UP000317155"/>
    </source>
</evidence>
<name>A0A550J2S1_9BACT</name>
<protein>
    <recommendedName>
        <fullName evidence="2">Tape measure protein N-terminal domain-containing protein</fullName>
    </recommendedName>
</protein>
<evidence type="ECO:0000256" key="1">
    <source>
        <dbReference type="SAM" id="MobiDB-lite"/>
    </source>
</evidence>
<evidence type="ECO:0000313" key="3">
    <source>
        <dbReference type="EMBL" id="TRO77529.1"/>
    </source>
</evidence>
<evidence type="ECO:0000259" key="2">
    <source>
        <dbReference type="Pfam" id="PF20155"/>
    </source>
</evidence>
<accession>A0A550J2S1</accession>
<feature type="domain" description="Tape measure protein N-terminal" evidence="2">
    <location>
        <begin position="61"/>
        <end position="232"/>
    </location>
</feature>
<dbReference type="OrthoDB" id="5461326at2"/>
<feature type="compositionally biased region" description="Basic and acidic residues" evidence="1">
    <location>
        <begin position="455"/>
        <end position="468"/>
    </location>
</feature>
<feature type="region of interest" description="Disordered" evidence="1">
    <location>
        <begin position="430"/>
        <end position="468"/>
    </location>
</feature>
<dbReference type="RefSeq" id="WP_092056560.1">
    <property type="nucleotide sequence ID" value="NZ_FOJJ01000019.1"/>
</dbReference>